<comment type="caution">
    <text evidence="1">The sequence shown here is derived from an EMBL/GenBank/DDBJ whole genome shotgun (WGS) entry which is preliminary data.</text>
</comment>
<dbReference type="EMBL" id="CAJVPZ010000636">
    <property type="protein sequence ID" value="CAG8471612.1"/>
    <property type="molecule type" value="Genomic_DNA"/>
</dbReference>
<protein>
    <submittedName>
        <fullName evidence="1">7927_t:CDS:1</fullName>
    </submittedName>
</protein>
<dbReference type="AlphaFoldDB" id="A0A9N8Z3W7"/>
<evidence type="ECO:0000313" key="2">
    <source>
        <dbReference type="Proteomes" id="UP000789396"/>
    </source>
</evidence>
<name>A0A9N8Z3W7_9GLOM</name>
<gene>
    <name evidence="1" type="ORF">RFULGI_LOCUS1143</name>
</gene>
<keyword evidence="2" id="KW-1185">Reference proteome</keyword>
<dbReference type="OrthoDB" id="10531232at2759"/>
<accession>A0A9N8Z3W7</accession>
<feature type="non-terminal residue" evidence="1">
    <location>
        <position position="45"/>
    </location>
</feature>
<proteinExistence type="predicted"/>
<dbReference type="Proteomes" id="UP000789396">
    <property type="component" value="Unassembled WGS sequence"/>
</dbReference>
<evidence type="ECO:0000313" key="1">
    <source>
        <dbReference type="EMBL" id="CAG8471612.1"/>
    </source>
</evidence>
<sequence length="45" mass="5259">MTFEFNNAEPISISEDDKDIEEGDNEINILKFKLLVKEKDNEVFP</sequence>
<reference evidence="1" key="1">
    <citation type="submission" date="2021-06" db="EMBL/GenBank/DDBJ databases">
        <authorList>
            <person name="Kallberg Y."/>
            <person name="Tangrot J."/>
            <person name="Rosling A."/>
        </authorList>
    </citation>
    <scope>NUCLEOTIDE SEQUENCE</scope>
    <source>
        <strain evidence="1">IN212</strain>
    </source>
</reference>
<organism evidence="1 2">
    <name type="scientific">Racocetra fulgida</name>
    <dbReference type="NCBI Taxonomy" id="60492"/>
    <lineage>
        <taxon>Eukaryota</taxon>
        <taxon>Fungi</taxon>
        <taxon>Fungi incertae sedis</taxon>
        <taxon>Mucoromycota</taxon>
        <taxon>Glomeromycotina</taxon>
        <taxon>Glomeromycetes</taxon>
        <taxon>Diversisporales</taxon>
        <taxon>Gigasporaceae</taxon>
        <taxon>Racocetra</taxon>
    </lineage>
</organism>